<accession>A0A6J7UMB1</accession>
<reference evidence="2" key="1">
    <citation type="submission" date="2020-05" db="EMBL/GenBank/DDBJ databases">
        <authorList>
            <person name="Chiriac C."/>
            <person name="Salcher M."/>
            <person name="Ghai R."/>
            <person name="Kavagutti S V."/>
        </authorList>
    </citation>
    <scope>NUCLEOTIDE SEQUENCE</scope>
</reference>
<protein>
    <submittedName>
        <fullName evidence="2">Unannotated protein</fullName>
    </submittedName>
</protein>
<evidence type="ECO:0000313" key="1">
    <source>
        <dbReference type="EMBL" id="CAB5040993.1"/>
    </source>
</evidence>
<evidence type="ECO:0000313" key="2">
    <source>
        <dbReference type="EMBL" id="CAB5067061.1"/>
    </source>
</evidence>
<dbReference type="EMBL" id="CAFBQW010000117">
    <property type="protein sequence ID" value="CAB5067061.1"/>
    <property type="molecule type" value="Genomic_DNA"/>
</dbReference>
<gene>
    <name evidence="1" type="ORF">UFOPK4173_01904</name>
    <name evidence="2" type="ORF">UFOPK4354_01111</name>
</gene>
<organism evidence="2">
    <name type="scientific">freshwater metagenome</name>
    <dbReference type="NCBI Taxonomy" id="449393"/>
    <lineage>
        <taxon>unclassified sequences</taxon>
        <taxon>metagenomes</taxon>
        <taxon>ecological metagenomes</taxon>
    </lineage>
</organism>
<dbReference type="EMBL" id="CAFBPW010000309">
    <property type="protein sequence ID" value="CAB5040993.1"/>
    <property type="molecule type" value="Genomic_DNA"/>
</dbReference>
<dbReference type="AlphaFoldDB" id="A0A6J7UMB1"/>
<name>A0A6J7UMB1_9ZZZZ</name>
<proteinExistence type="predicted"/>
<sequence>MLCAQTRALLGWFHNRNVFMITKLSVIASTFVMVSDADLRILLLLAQLVLQLQLQSVRRSQHLIATRTRKA</sequence>